<accession>A0A8K0H3U6</accession>
<dbReference type="FunFam" id="1.50.10.130:FF:000001">
    <property type="entry name" value="Isoprene synthase, chloroplastic"/>
    <property type="match status" value="1"/>
</dbReference>
<dbReference type="Pfam" id="PF01397">
    <property type="entry name" value="Terpene_synth"/>
    <property type="match status" value="1"/>
</dbReference>
<keyword evidence="4" id="KW-0456">Lyase</keyword>
<dbReference type="GO" id="GO:0010333">
    <property type="term" value="F:terpene synthase activity"/>
    <property type="evidence" value="ECO:0007669"/>
    <property type="project" value="InterPro"/>
</dbReference>
<dbReference type="InterPro" id="IPR050148">
    <property type="entry name" value="Terpene_synthase-like"/>
</dbReference>
<dbReference type="Pfam" id="PF03936">
    <property type="entry name" value="Terpene_synth_C"/>
    <property type="match status" value="1"/>
</dbReference>
<dbReference type="InterPro" id="IPR044814">
    <property type="entry name" value="Terpene_cyclase_plant_C1"/>
</dbReference>
<evidence type="ECO:0000256" key="3">
    <source>
        <dbReference type="ARBA" id="ARBA00022842"/>
    </source>
</evidence>
<feature type="domain" description="Terpene synthase metal-binding" evidence="6">
    <location>
        <begin position="270"/>
        <end position="509"/>
    </location>
</feature>
<dbReference type="PANTHER" id="PTHR31225">
    <property type="entry name" value="OS04G0344100 PROTEIN-RELATED"/>
    <property type="match status" value="1"/>
</dbReference>
<dbReference type="SUPFAM" id="SSF48239">
    <property type="entry name" value="Terpenoid cyclases/Protein prenyltransferases"/>
    <property type="match status" value="1"/>
</dbReference>
<dbReference type="FunFam" id="1.10.600.10:FF:000007">
    <property type="entry name" value="Isoprene synthase, chloroplastic"/>
    <property type="match status" value="1"/>
</dbReference>
<dbReference type="OrthoDB" id="1877784at2759"/>
<comment type="caution">
    <text evidence="7">The sequence shown here is derived from an EMBL/GenBank/DDBJ whole genome shotgun (WGS) entry which is preliminary data.</text>
</comment>
<evidence type="ECO:0000256" key="1">
    <source>
        <dbReference type="ARBA" id="ARBA00001946"/>
    </source>
</evidence>
<evidence type="ECO:0000259" key="5">
    <source>
        <dbReference type="Pfam" id="PF01397"/>
    </source>
</evidence>
<dbReference type="EMBL" id="VOIH02000006">
    <property type="protein sequence ID" value="KAF3445211.1"/>
    <property type="molecule type" value="Genomic_DNA"/>
</dbReference>
<feature type="domain" description="Terpene synthase N-terminal" evidence="5">
    <location>
        <begin position="31"/>
        <end position="212"/>
    </location>
</feature>
<evidence type="ECO:0000259" key="6">
    <source>
        <dbReference type="Pfam" id="PF03936"/>
    </source>
</evidence>
<dbReference type="InterPro" id="IPR008930">
    <property type="entry name" value="Terpenoid_cyclase/PrenylTrfase"/>
</dbReference>
<reference evidence="7" key="1">
    <citation type="submission" date="2020-03" db="EMBL/GenBank/DDBJ databases">
        <title>A high-quality chromosome-level genome assembly of a woody plant with both climbing and erect habits, Rhamnella rubrinervis.</title>
        <authorList>
            <person name="Lu Z."/>
            <person name="Yang Y."/>
            <person name="Zhu X."/>
            <person name="Sun Y."/>
        </authorList>
    </citation>
    <scope>NUCLEOTIDE SEQUENCE</scope>
    <source>
        <strain evidence="7">BYM</strain>
        <tissue evidence="7">Leaf</tissue>
    </source>
</reference>
<dbReference type="SFLD" id="SFLDG01019">
    <property type="entry name" value="Terpene_Cyclase_Like_1_C_Termi"/>
    <property type="match status" value="1"/>
</dbReference>
<evidence type="ECO:0000313" key="8">
    <source>
        <dbReference type="Proteomes" id="UP000796880"/>
    </source>
</evidence>
<protein>
    <recommendedName>
        <fullName evidence="9">Sesquiterpene synthase</fullName>
    </recommendedName>
</protein>
<dbReference type="InterPro" id="IPR034741">
    <property type="entry name" value="Terpene_cyclase-like_1_C"/>
</dbReference>
<organism evidence="7 8">
    <name type="scientific">Rhamnella rubrinervis</name>
    <dbReference type="NCBI Taxonomy" id="2594499"/>
    <lineage>
        <taxon>Eukaryota</taxon>
        <taxon>Viridiplantae</taxon>
        <taxon>Streptophyta</taxon>
        <taxon>Embryophyta</taxon>
        <taxon>Tracheophyta</taxon>
        <taxon>Spermatophyta</taxon>
        <taxon>Magnoliopsida</taxon>
        <taxon>eudicotyledons</taxon>
        <taxon>Gunneridae</taxon>
        <taxon>Pentapetalae</taxon>
        <taxon>rosids</taxon>
        <taxon>fabids</taxon>
        <taxon>Rosales</taxon>
        <taxon>Rhamnaceae</taxon>
        <taxon>rhamnoid group</taxon>
        <taxon>Rhamneae</taxon>
        <taxon>Rhamnella</taxon>
    </lineage>
</organism>
<keyword evidence="8" id="KW-1185">Reference proteome</keyword>
<dbReference type="Gene3D" id="1.50.10.130">
    <property type="entry name" value="Terpene synthase, N-terminal domain"/>
    <property type="match status" value="1"/>
</dbReference>
<evidence type="ECO:0000256" key="4">
    <source>
        <dbReference type="ARBA" id="ARBA00023239"/>
    </source>
</evidence>
<comment type="cofactor">
    <cofactor evidence="1">
        <name>Mg(2+)</name>
        <dbReference type="ChEBI" id="CHEBI:18420"/>
    </cofactor>
</comment>
<dbReference type="SUPFAM" id="SSF48576">
    <property type="entry name" value="Terpenoid synthases"/>
    <property type="match status" value="1"/>
</dbReference>
<name>A0A8K0H3U6_9ROSA</name>
<keyword evidence="3" id="KW-0460">Magnesium</keyword>
<sequence length="569" mass="66180">MLTIQVPACHQRPALTKNNSKRPSADFHPSIWGDHFLNISHSNTGTCMPVEKMKEQVEELKEEVKTMLLMDSHSKPWQKLELIDSIQRLGVSYHFQSEIDQVLENMNSNYSLGVVDKEDDCLYVVALWFRLLRQHGYRISCDIFNKFKDREGNFKASLTMDVPGMLSLYEAAHLRIRGEQILDEALVFTTTHLQSLSASRINSDLAEKVFWALKRPIRRNIPRLETRHYISLYSKEDSHSATLLKLAELDFNVLQTLHQKEARNITRWWKDLDFAVKLPYARDRVIELYFWILGIYFEPQYHFGREIVTKVIIMVSVLDDTFDAHGTYEELNLFTQAIKRWDISSMDVLPDYMKLLYRAILDVYNEIEEHTAKEGRSYCVNYAKEAMKELVQAYFDEARWLHDDYTPTMEEYMSVAAVSATYFLITTLSFIDKGKIATEEVFQWVSNKPKIVTASSVIGRLMNDMVSHKFEHKRDHIASAVECCMKQHGVKEEEAYKLLGEEIENAWKDINQEFLKPTAVASSLLEPILNLTRMTDVMYTGDDCYTNPHKVKHSIALLLLQPITPTHHE</sequence>
<dbReference type="InterPro" id="IPR036965">
    <property type="entry name" value="Terpene_synth_N_sf"/>
</dbReference>
<dbReference type="SFLD" id="SFLDS00005">
    <property type="entry name" value="Isoprenoid_Synthase_Type_I"/>
    <property type="match status" value="1"/>
</dbReference>
<dbReference type="CDD" id="cd00684">
    <property type="entry name" value="Terpene_cyclase_plant_C1"/>
    <property type="match status" value="1"/>
</dbReference>
<evidence type="ECO:0008006" key="9">
    <source>
        <dbReference type="Google" id="ProtNLM"/>
    </source>
</evidence>
<keyword evidence="2" id="KW-0479">Metal-binding</keyword>
<dbReference type="InterPro" id="IPR001906">
    <property type="entry name" value="Terpene_synth_N"/>
</dbReference>
<gene>
    <name evidence="7" type="ORF">FNV43_RR14905</name>
</gene>
<dbReference type="Proteomes" id="UP000796880">
    <property type="component" value="Unassembled WGS sequence"/>
</dbReference>
<evidence type="ECO:0000313" key="7">
    <source>
        <dbReference type="EMBL" id="KAF3445211.1"/>
    </source>
</evidence>
<proteinExistence type="predicted"/>
<dbReference type="Gene3D" id="1.10.600.10">
    <property type="entry name" value="Farnesyl Diphosphate Synthase"/>
    <property type="match status" value="1"/>
</dbReference>
<dbReference type="PANTHER" id="PTHR31225:SF205">
    <property type="entry name" value="(-)-GERMACRENE D SYNTHASE-LIKE"/>
    <property type="match status" value="1"/>
</dbReference>
<dbReference type="InterPro" id="IPR008949">
    <property type="entry name" value="Isoprenoid_synthase_dom_sf"/>
</dbReference>
<dbReference type="GO" id="GO:0000287">
    <property type="term" value="F:magnesium ion binding"/>
    <property type="evidence" value="ECO:0007669"/>
    <property type="project" value="InterPro"/>
</dbReference>
<evidence type="ECO:0000256" key="2">
    <source>
        <dbReference type="ARBA" id="ARBA00022723"/>
    </source>
</evidence>
<dbReference type="AlphaFoldDB" id="A0A8K0H3U6"/>
<dbReference type="GO" id="GO:0016102">
    <property type="term" value="P:diterpenoid biosynthetic process"/>
    <property type="evidence" value="ECO:0007669"/>
    <property type="project" value="InterPro"/>
</dbReference>
<dbReference type="InterPro" id="IPR005630">
    <property type="entry name" value="Terpene_synthase_metal-bd"/>
</dbReference>